<keyword evidence="2" id="KW-0031">Aminopeptidase</keyword>
<evidence type="ECO:0000256" key="4">
    <source>
        <dbReference type="ARBA" id="ARBA00022723"/>
    </source>
</evidence>
<evidence type="ECO:0000256" key="3">
    <source>
        <dbReference type="ARBA" id="ARBA00022670"/>
    </source>
</evidence>
<keyword evidence="4" id="KW-0479">Metal-binding</keyword>
<evidence type="ECO:0000256" key="5">
    <source>
        <dbReference type="ARBA" id="ARBA00022801"/>
    </source>
</evidence>
<accession>A0ABV8UI57</accession>
<name>A0ABV8UI57_9PROT</name>
<comment type="similarity">
    <text evidence="1 6">Belongs to the peptidase M42 family.</text>
</comment>
<keyword evidence="9" id="KW-1185">Reference proteome</keyword>
<dbReference type="PANTHER" id="PTHR32481:SF7">
    <property type="entry name" value="AMINOPEPTIDASE YHFE-RELATED"/>
    <property type="match status" value="1"/>
</dbReference>
<dbReference type="InterPro" id="IPR051464">
    <property type="entry name" value="Peptidase_M42_aminopept"/>
</dbReference>
<dbReference type="InterPro" id="IPR008007">
    <property type="entry name" value="Peptidase_M42"/>
</dbReference>
<dbReference type="PANTHER" id="PTHR32481">
    <property type="entry name" value="AMINOPEPTIDASE"/>
    <property type="match status" value="1"/>
</dbReference>
<comment type="caution">
    <text evidence="8">The sequence shown here is derived from an EMBL/GenBank/DDBJ whole genome shotgun (WGS) entry which is preliminary data.</text>
</comment>
<organism evidence="8 9">
    <name type="scientific">Fodinicurvata halophila</name>
    <dbReference type="NCBI Taxonomy" id="1419723"/>
    <lineage>
        <taxon>Bacteria</taxon>
        <taxon>Pseudomonadati</taxon>
        <taxon>Pseudomonadota</taxon>
        <taxon>Alphaproteobacteria</taxon>
        <taxon>Rhodospirillales</taxon>
        <taxon>Rhodovibrionaceae</taxon>
        <taxon>Fodinicurvata</taxon>
    </lineage>
</organism>
<dbReference type="RefSeq" id="WP_382421059.1">
    <property type="nucleotide sequence ID" value="NZ_JBHSCW010000002.1"/>
</dbReference>
<dbReference type="InterPro" id="IPR017537">
    <property type="entry name" value="Peptidase_M42_hydrolase"/>
</dbReference>
<evidence type="ECO:0000256" key="6">
    <source>
        <dbReference type="PIRNR" id="PIRNR001123"/>
    </source>
</evidence>
<evidence type="ECO:0000256" key="7">
    <source>
        <dbReference type="SAM" id="MobiDB-lite"/>
    </source>
</evidence>
<sequence length="392" mass="42430">MASPSPKALPVDMDYLQDVMVRLLETHSPAGYTDQVVHMVCNELDALGIEHELTRRGAIRGNIQGSRRAPDRAVVAHVDTIGAMVQGLKDNGRLSLVAIGTWSSRFAEGARVTVFTDQGARTGTILPLKAAGHTFNEEVDSQPVDWDHVELRLDEIVYDRAGLEELGVAVGDFVGIDSLPRITPAGFVDARHLDDKAGVACLLAAVKAITESDVRLPLDCHPLFTISEEVGVGASAVLHQDVAEMVAIDTAPQAPGQESIESCVTIGIKDSSGPFDWHLTQRMLELARENEIRHVRDIFRHYRCDAAAALEAGNDLRTAVVCFGTDSTHGYERTHLKALQGVAELLTAYMQSPAVIARDSKPLGPAKGFPLQPVEEATEHPDTEHHDPEAAE</sequence>
<dbReference type="EMBL" id="JBHSCW010000002">
    <property type="protein sequence ID" value="MFC4350714.1"/>
    <property type="molecule type" value="Genomic_DNA"/>
</dbReference>
<keyword evidence="3" id="KW-0645">Protease</keyword>
<dbReference type="SUPFAM" id="SSF53187">
    <property type="entry name" value="Zn-dependent exopeptidases"/>
    <property type="match status" value="1"/>
</dbReference>
<evidence type="ECO:0000256" key="1">
    <source>
        <dbReference type="ARBA" id="ARBA00006272"/>
    </source>
</evidence>
<keyword evidence="5" id="KW-0378">Hydrolase</keyword>
<gene>
    <name evidence="8" type="ORF">ACFOW6_04060</name>
</gene>
<dbReference type="Pfam" id="PF05343">
    <property type="entry name" value="Peptidase_M42"/>
    <property type="match status" value="1"/>
</dbReference>
<dbReference type="CDD" id="cd05657">
    <property type="entry name" value="M42_glucanase_like"/>
    <property type="match status" value="1"/>
</dbReference>
<dbReference type="InterPro" id="IPR023367">
    <property type="entry name" value="Peptidase_M42_dom2"/>
</dbReference>
<evidence type="ECO:0000256" key="2">
    <source>
        <dbReference type="ARBA" id="ARBA00022438"/>
    </source>
</evidence>
<dbReference type="SUPFAM" id="SSF101821">
    <property type="entry name" value="Aminopeptidase/glucanase lid domain"/>
    <property type="match status" value="1"/>
</dbReference>
<dbReference type="PIRSF" id="PIRSF001123">
    <property type="entry name" value="PepA_GA"/>
    <property type="match status" value="1"/>
</dbReference>
<proteinExistence type="inferred from homology"/>
<feature type="region of interest" description="Disordered" evidence="7">
    <location>
        <begin position="361"/>
        <end position="392"/>
    </location>
</feature>
<dbReference type="NCBIfam" id="TIGR03106">
    <property type="entry name" value="trio_M42_hydro"/>
    <property type="match status" value="1"/>
</dbReference>
<feature type="compositionally biased region" description="Basic and acidic residues" evidence="7">
    <location>
        <begin position="377"/>
        <end position="392"/>
    </location>
</feature>
<dbReference type="Gene3D" id="2.40.30.40">
    <property type="entry name" value="Peptidase M42, domain 2"/>
    <property type="match status" value="1"/>
</dbReference>
<evidence type="ECO:0000313" key="9">
    <source>
        <dbReference type="Proteomes" id="UP001595799"/>
    </source>
</evidence>
<protein>
    <submittedName>
        <fullName evidence="8">Osmoprotectant NAGGN system M42 family peptidase</fullName>
    </submittedName>
</protein>
<dbReference type="Gene3D" id="3.40.630.10">
    <property type="entry name" value="Zn peptidases"/>
    <property type="match status" value="1"/>
</dbReference>
<reference evidence="9" key="1">
    <citation type="journal article" date="2019" name="Int. J. Syst. Evol. Microbiol.">
        <title>The Global Catalogue of Microorganisms (GCM) 10K type strain sequencing project: providing services to taxonomists for standard genome sequencing and annotation.</title>
        <authorList>
            <consortium name="The Broad Institute Genomics Platform"/>
            <consortium name="The Broad Institute Genome Sequencing Center for Infectious Disease"/>
            <person name="Wu L."/>
            <person name="Ma J."/>
        </authorList>
    </citation>
    <scope>NUCLEOTIDE SEQUENCE [LARGE SCALE GENOMIC DNA]</scope>
    <source>
        <strain evidence="9">CECT 8472</strain>
    </source>
</reference>
<dbReference type="Proteomes" id="UP001595799">
    <property type="component" value="Unassembled WGS sequence"/>
</dbReference>
<evidence type="ECO:0000313" key="8">
    <source>
        <dbReference type="EMBL" id="MFC4350714.1"/>
    </source>
</evidence>